<protein>
    <submittedName>
        <fullName evidence="3">PucR family transcriptional regulator</fullName>
    </submittedName>
</protein>
<name>A0A3L8P4Z1_9ACTN</name>
<reference evidence="3 4" key="1">
    <citation type="submission" date="2018-10" db="EMBL/GenBank/DDBJ databases">
        <title>Marmoricola sp. 4Q3S-7 whole genome shotgun sequence.</title>
        <authorList>
            <person name="Li F."/>
        </authorList>
    </citation>
    <scope>NUCLEOTIDE SEQUENCE [LARGE SCALE GENOMIC DNA]</scope>
    <source>
        <strain evidence="3 4">4Q3S-7</strain>
    </source>
</reference>
<dbReference type="EMBL" id="RDBE01000006">
    <property type="protein sequence ID" value="RLV50102.1"/>
    <property type="molecule type" value="Genomic_DNA"/>
</dbReference>
<dbReference type="InterPro" id="IPR042070">
    <property type="entry name" value="PucR_C-HTH_sf"/>
</dbReference>
<evidence type="ECO:0000259" key="2">
    <source>
        <dbReference type="Pfam" id="PF14361"/>
    </source>
</evidence>
<dbReference type="InterPro" id="IPR025751">
    <property type="entry name" value="RsbRD_N_dom"/>
</dbReference>
<feature type="domain" description="PucR C-terminal helix-turn-helix" evidence="1">
    <location>
        <begin position="310"/>
        <end position="365"/>
    </location>
</feature>
<proteinExistence type="predicted"/>
<dbReference type="PANTHER" id="PTHR33744">
    <property type="entry name" value="CARBOHYDRATE DIACID REGULATOR"/>
    <property type="match status" value="1"/>
</dbReference>
<feature type="domain" description="RsbT co-antagonist protein RsbRD N-terminal" evidence="2">
    <location>
        <begin position="10"/>
        <end position="151"/>
    </location>
</feature>
<dbReference type="Pfam" id="PF14361">
    <property type="entry name" value="RsbRD_N"/>
    <property type="match status" value="1"/>
</dbReference>
<dbReference type="Gene3D" id="1.10.10.2840">
    <property type="entry name" value="PucR C-terminal helix-turn-helix domain"/>
    <property type="match status" value="1"/>
</dbReference>
<organism evidence="3 4">
    <name type="scientific">Nocardioides mangrovicus</name>
    <dbReference type="NCBI Taxonomy" id="2478913"/>
    <lineage>
        <taxon>Bacteria</taxon>
        <taxon>Bacillati</taxon>
        <taxon>Actinomycetota</taxon>
        <taxon>Actinomycetes</taxon>
        <taxon>Propionibacteriales</taxon>
        <taxon>Nocardioidaceae</taxon>
        <taxon>Nocardioides</taxon>
    </lineage>
</organism>
<gene>
    <name evidence="3" type="ORF">D9V37_06735</name>
</gene>
<dbReference type="OrthoDB" id="5243741at2"/>
<comment type="caution">
    <text evidence="3">The sequence shown here is derived from an EMBL/GenBank/DDBJ whole genome shotgun (WGS) entry which is preliminary data.</text>
</comment>
<evidence type="ECO:0000313" key="4">
    <source>
        <dbReference type="Proteomes" id="UP000281708"/>
    </source>
</evidence>
<evidence type="ECO:0000259" key="1">
    <source>
        <dbReference type="Pfam" id="PF13556"/>
    </source>
</evidence>
<sequence>MRGDLRRTGTEVVAAIVAEVPDYRDAFAGPMGATIEQAVALALDGFLELAGRGIEPEGQQAIETVVEGAYRLGQGEVRSGRSMEALLAAYRVGARVAWRSLAGRGVAAGLPAEQVAAFAELVFAYIDQLSAASAAGHADELENSGRVRQRLLERLARQLLAGSPEATVEVAARRAEWSLPTTLTAVVLPTSQVRGVLPALSSATLVAVEDLPGVDDPEAAVLVVPDVHRAVLLRALEGRRAVVGPTVGWREVSGSYQRALRARALEVVGDTDAELPRLVLAADRQALADLRARALAPLAEVRESTADKLGETLRAWLLCRGRREQVAELLHVHPQTVRYRVGRLRELFGDDLDDPERVLELVLALG</sequence>
<accession>A0A3L8P4Z1</accession>
<dbReference type="InterPro" id="IPR025736">
    <property type="entry name" value="PucR_C-HTH_dom"/>
</dbReference>
<dbReference type="PANTHER" id="PTHR33744:SF1">
    <property type="entry name" value="DNA-BINDING TRANSCRIPTIONAL ACTIVATOR ADER"/>
    <property type="match status" value="1"/>
</dbReference>
<dbReference type="AlphaFoldDB" id="A0A3L8P4Z1"/>
<dbReference type="Pfam" id="PF13556">
    <property type="entry name" value="HTH_30"/>
    <property type="match status" value="1"/>
</dbReference>
<dbReference type="InterPro" id="IPR051448">
    <property type="entry name" value="CdaR-like_regulators"/>
</dbReference>
<keyword evidence="4" id="KW-1185">Reference proteome</keyword>
<dbReference type="Proteomes" id="UP000281708">
    <property type="component" value="Unassembled WGS sequence"/>
</dbReference>
<evidence type="ECO:0000313" key="3">
    <source>
        <dbReference type="EMBL" id="RLV50102.1"/>
    </source>
</evidence>